<dbReference type="PANTHER" id="PTHR32309">
    <property type="entry name" value="TYROSINE-PROTEIN KINASE"/>
    <property type="match status" value="1"/>
</dbReference>
<gene>
    <name evidence="3" type="ORF">SAMN04488085_108175</name>
</gene>
<dbReference type="EMBL" id="FOSW01000008">
    <property type="protein sequence ID" value="SFL25618.1"/>
    <property type="molecule type" value="Genomic_DNA"/>
</dbReference>
<accession>A0A1I4G6A6</accession>
<dbReference type="RefSeq" id="WP_091325800.1">
    <property type="nucleotide sequence ID" value="NZ_FOSW01000008.1"/>
</dbReference>
<evidence type="ECO:0000313" key="3">
    <source>
        <dbReference type="EMBL" id="SFL25618.1"/>
    </source>
</evidence>
<evidence type="ECO:0000313" key="4">
    <source>
        <dbReference type="Proteomes" id="UP000199152"/>
    </source>
</evidence>
<keyword evidence="2" id="KW-0472">Membrane</keyword>
<dbReference type="GO" id="GO:0004713">
    <property type="term" value="F:protein tyrosine kinase activity"/>
    <property type="evidence" value="ECO:0007669"/>
    <property type="project" value="TreeGrafter"/>
</dbReference>
<dbReference type="InterPro" id="IPR050445">
    <property type="entry name" value="Bact_polysacc_biosynth/exp"/>
</dbReference>
<protein>
    <submittedName>
        <fullName evidence="3">Chain length determinant protein</fullName>
    </submittedName>
</protein>
<keyword evidence="2" id="KW-1133">Transmembrane helix</keyword>
<name>A0A1I4G6A6_9ACTN</name>
<keyword evidence="2" id="KW-0812">Transmembrane</keyword>
<feature type="transmembrane region" description="Helical" evidence="2">
    <location>
        <begin position="15"/>
        <end position="35"/>
    </location>
</feature>
<dbReference type="PANTHER" id="PTHR32309:SF13">
    <property type="entry name" value="FERRIC ENTEROBACTIN TRANSPORT PROTEIN FEPE"/>
    <property type="match status" value="1"/>
</dbReference>
<dbReference type="Proteomes" id="UP000199152">
    <property type="component" value="Unassembled WGS sequence"/>
</dbReference>
<evidence type="ECO:0000256" key="2">
    <source>
        <dbReference type="SAM" id="Phobius"/>
    </source>
</evidence>
<reference evidence="3 4" key="1">
    <citation type="submission" date="2016-10" db="EMBL/GenBank/DDBJ databases">
        <authorList>
            <person name="de Groot N.N."/>
        </authorList>
    </citation>
    <scope>NUCLEOTIDE SEQUENCE [LARGE SCALE GENOMIC DNA]</scope>
    <source>
        <strain evidence="3 4">DSM 45317</strain>
    </source>
</reference>
<dbReference type="AlphaFoldDB" id="A0A1I4G6A6"/>
<dbReference type="GO" id="GO:0005886">
    <property type="term" value="C:plasma membrane"/>
    <property type="evidence" value="ECO:0007669"/>
    <property type="project" value="TreeGrafter"/>
</dbReference>
<proteinExistence type="predicted"/>
<sequence>MDLNEAAQRILRRHWVLIVVMTVIGLSIPVALLRLQEDTYEATARIVIGAGDARDSNEATALADTALALATSEGVLGRALEQAGARRDPVIFVEQVQVEPVGTSGVLELSVTDTDARASAAIVNAIAAEVVRMRDDGFYASTRQALADTDAEIATLSQRIAEVEAAADSTVARFGRVDALALRHAQAVGERANLQGQRQQLVQALAGAVRPQVVDASATAGILVPSEAPSRLAVGGILGLVLGVALAATKESLRPTLNAAAIARHLGAPLLGRLPRRPRGDTGVSDPWLANYLKLAADDAGVRSVQLVPVGPWVDVSGLARDLDDEEGGLRVTPLALDAEATRDQVRQREAVGPGAGIVAVVPAVVKGTAVFEHVERHTELTRQPVIGVITYREKGRRRPTSGTTAPKRPVAETGATVETDADRRPTVAPAS</sequence>
<feature type="region of interest" description="Disordered" evidence="1">
    <location>
        <begin position="393"/>
        <end position="432"/>
    </location>
</feature>
<dbReference type="STRING" id="504800.SAMN04488085_108175"/>
<organism evidence="3 4">
    <name type="scientific">Geodermatophilus ruber</name>
    <dbReference type="NCBI Taxonomy" id="504800"/>
    <lineage>
        <taxon>Bacteria</taxon>
        <taxon>Bacillati</taxon>
        <taxon>Actinomycetota</taxon>
        <taxon>Actinomycetes</taxon>
        <taxon>Geodermatophilales</taxon>
        <taxon>Geodermatophilaceae</taxon>
        <taxon>Geodermatophilus</taxon>
    </lineage>
</organism>
<keyword evidence="4" id="KW-1185">Reference proteome</keyword>
<dbReference type="OrthoDB" id="3816204at2"/>
<dbReference type="InParanoid" id="A0A1I4G6A6"/>
<evidence type="ECO:0000256" key="1">
    <source>
        <dbReference type="SAM" id="MobiDB-lite"/>
    </source>
</evidence>